<organism evidence="1 2">
    <name type="scientific">Bacillus mesophilus</name>
    <dbReference type="NCBI Taxonomy" id="1808955"/>
    <lineage>
        <taxon>Bacteria</taxon>
        <taxon>Bacillati</taxon>
        <taxon>Bacillota</taxon>
        <taxon>Bacilli</taxon>
        <taxon>Bacillales</taxon>
        <taxon>Bacillaceae</taxon>
        <taxon>Bacillus</taxon>
    </lineage>
</organism>
<name>A0A6M0QDF7_9BACI</name>
<gene>
    <name evidence="1" type="ORF">G4D63_17935</name>
</gene>
<accession>A0A6M0QDF7</accession>
<dbReference type="Proteomes" id="UP000481043">
    <property type="component" value="Unassembled WGS sequence"/>
</dbReference>
<dbReference type="RefSeq" id="WP_163181304.1">
    <property type="nucleotide sequence ID" value="NZ_JAAIWM010000008.1"/>
</dbReference>
<dbReference type="EMBL" id="JAAIWM010000008">
    <property type="protein sequence ID" value="NEY73600.1"/>
    <property type="molecule type" value="Genomic_DNA"/>
</dbReference>
<sequence length="160" mass="18938">MTIIDIEKARVLKEKASMTLKDHGIHMKIPTVEIAFWINLLTYITHTTGHQVKHGVKVEDKKLLQKEYLILQDITDKILVFNGFHENENLKEITFILNYEELIILEGQLEQFRETCKYHDDEEYLNLTEKYLNTIFKVLEEEPEMVDTMIKLMIKEALAE</sequence>
<proteinExistence type="predicted"/>
<protein>
    <submittedName>
        <fullName evidence="1">Uncharacterized protein</fullName>
    </submittedName>
</protein>
<evidence type="ECO:0000313" key="1">
    <source>
        <dbReference type="EMBL" id="NEY73600.1"/>
    </source>
</evidence>
<reference evidence="1 2" key="1">
    <citation type="submission" date="2020-02" db="EMBL/GenBank/DDBJ databases">
        <title>Bacillus aquiflavi sp. nov., isolated from yellow water of strong flavor Chinese baijiu in Yibin region of China.</title>
        <authorList>
            <person name="Xie J."/>
        </authorList>
    </citation>
    <scope>NUCLEOTIDE SEQUENCE [LARGE SCALE GENOMIC DNA]</scope>
    <source>
        <strain evidence="1 2">SA4</strain>
    </source>
</reference>
<dbReference type="AlphaFoldDB" id="A0A6M0QDF7"/>
<evidence type="ECO:0000313" key="2">
    <source>
        <dbReference type="Proteomes" id="UP000481043"/>
    </source>
</evidence>
<keyword evidence="2" id="KW-1185">Reference proteome</keyword>
<comment type="caution">
    <text evidence="1">The sequence shown here is derived from an EMBL/GenBank/DDBJ whole genome shotgun (WGS) entry which is preliminary data.</text>
</comment>